<dbReference type="Proteomes" id="UP000663305">
    <property type="component" value="Chromosome"/>
</dbReference>
<evidence type="ECO:0000313" key="2">
    <source>
        <dbReference type="EMBL" id="QSG11975.1"/>
    </source>
</evidence>
<evidence type="ECO:0000259" key="1">
    <source>
        <dbReference type="Pfam" id="PF12697"/>
    </source>
</evidence>
<dbReference type="EMBL" id="CP064789">
    <property type="protein sequence ID" value="QSG11975.1"/>
    <property type="molecule type" value="Genomic_DNA"/>
</dbReference>
<proteinExistence type="predicted"/>
<reference evidence="2" key="1">
    <citation type="submission" date="2020-11" db="EMBL/GenBank/DDBJ databases">
        <title>Carbohydrate-dependent, anaerobic sulfur respiration: A novel catabolism in halophilic archaea.</title>
        <authorList>
            <person name="Sorokin D.Y."/>
            <person name="Messina E."/>
            <person name="Smedile F."/>
            <person name="La Cono V."/>
            <person name="Hallsworth J.E."/>
            <person name="Yakimov M.M."/>
        </authorList>
    </citation>
    <scope>NUCLEOTIDE SEQUENCE</scope>
    <source>
        <strain evidence="2">HSR-Bgl</strain>
    </source>
</reference>
<dbReference type="InterPro" id="IPR000073">
    <property type="entry name" value="AB_hydrolase_1"/>
</dbReference>
<accession>A0A897NKK7</accession>
<dbReference type="Gene3D" id="3.40.50.1820">
    <property type="entry name" value="alpha/beta hydrolase"/>
    <property type="match status" value="1"/>
</dbReference>
<evidence type="ECO:0000313" key="3">
    <source>
        <dbReference type="Proteomes" id="UP000663305"/>
    </source>
</evidence>
<dbReference type="InterPro" id="IPR029058">
    <property type="entry name" value="AB_hydrolase_fold"/>
</dbReference>
<dbReference type="PANTHER" id="PTHR46438">
    <property type="entry name" value="ALPHA/BETA-HYDROLASES SUPERFAMILY PROTEIN"/>
    <property type="match status" value="1"/>
</dbReference>
<dbReference type="GO" id="GO:0016787">
    <property type="term" value="F:hydrolase activity"/>
    <property type="evidence" value="ECO:0007669"/>
    <property type="project" value="UniProtKB-KW"/>
</dbReference>
<protein>
    <submittedName>
        <fullName evidence="2">Alpha/beta superfamily hydrolase</fullName>
    </submittedName>
</protein>
<organism evidence="2 3">
    <name type="scientific">Halapricum desulfuricans</name>
    <dbReference type="NCBI Taxonomy" id="2841257"/>
    <lineage>
        <taxon>Archaea</taxon>
        <taxon>Methanobacteriati</taxon>
        <taxon>Methanobacteriota</taxon>
        <taxon>Stenosarchaea group</taxon>
        <taxon>Halobacteria</taxon>
        <taxon>Halobacteriales</taxon>
        <taxon>Haloarculaceae</taxon>
        <taxon>Halapricum</taxon>
    </lineage>
</organism>
<feature type="domain" description="AB hydrolase-1" evidence="1">
    <location>
        <begin position="71"/>
        <end position="311"/>
    </location>
</feature>
<dbReference type="SUPFAM" id="SSF53474">
    <property type="entry name" value="alpha/beta-Hydrolases"/>
    <property type="match status" value="1"/>
</dbReference>
<gene>
    <name evidence="2" type="primary">mhpC</name>
    <name evidence="2" type="ORF">HSBGL_1558</name>
</gene>
<dbReference type="Pfam" id="PF12697">
    <property type="entry name" value="Abhydrolase_6"/>
    <property type="match status" value="1"/>
</dbReference>
<dbReference type="AlphaFoldDB" id="A0A897NKK7"/>
<sequence>MSVSLQDVSMKLRNLVAAGVGGLGLVAAGNRLLQANAEELEPPLPGDLRSYRWRGFEVGYTKAGDPEDPTLVLVHGINAAATSREFEPVFESLAEEYHVLAPDLPGFGTADRPPLLYSGPLYEQFLVDFLKDLTDEPTVVASGLSGAYTTLAARDLDVSELVLICPTDTTMGGDGKRTWVRSLLRSPLVGQALFNALVSKRSMTHFHADHGYYDMDNLTAERLDYEWHAAHQEGARFAPASFLGGFLDPDASLEDGLRDVDAPVTLVWGRDASTTPLSAARSLADASDAKLVVFDEATLLPHVEHPQQFVELLLEE</sequence>
<dbReference type="PANTHER" id="PTHR46438:SF2">
    <property type="entry name" value="ALPHA_BETA-HYDROLASES SUPERFAMILY PROTEIN"/>
    <property type="match status" value="1"/>
</dbReference>
<name>A0A897NKK7_9EURY</name>
<dbReference type="PRINTS" id="PR00111">
    <property type="entry name" value="ABHYDROLASE"/>
</dbReference>
<keyword evidence="2" id="KW-0378">Hydrolase</keyword>